<dbReference type="InParanoid" id="A0A5J5EE38"/>
<name>A0A5J5EE38_9PEZI</name>
<proteinExistence type="predicted"/>
<accession>A0A5J5EE38</accession>
<gene>
    <name evidence="2" type="ORF">FN846DRAFT_469430</name>
</gene>
<keyword evidence="3" id="KW-1185">Reference proteome</keyword>
<feature type="region of interest" description="Disordered" evidence="1">
    <location>
        <begin position="239"/>
        <end position="263"/>
    </location>
</feature>
<dbReference type="EMBL" id="VXIS01000390">
    <property type="protein sequence ID" value="KAA8893905.1"/>
    <property type="molecule type" value="Genomic_DNA"/>
</dbReference>
<reference evidence="2 3" key="1">
    <citation type="submission" date="2019-09" db="EMBL/GenBank/DDBJ databases">
        <title>Draft genome of the ectomycorrhizal ascomycete Sphaerosporella brunnea.</title>
        <authorList>
            <consortium name="DOE Joint Genome Institute"/>
            <person name="Benucci G.M."/>
            <person name="Marozzi G."/>
            <person name="Antonielli L."/>
            <person name="Sanchez S."/>
            <person name="Marco P."/>
            <person name="Wang X."/>
            <person name="Falini L.B."/>
            <person name="Barry K."/>
            <person name="Haridas S."/>
            <person name="Lipzen A."/>
            <person name="Labutti K."/>
            <person name="Grigoriev I.V."/>
            <person name="Murat C."/>
            <person name="Martin F."/>
            <person name="Albertini E."/>
            <person name="Donnini D."/>
            <person name="Bonito G."/>
        </authorList>
    </citation>
    <scope>NUCLEOTIDE SEQUENCE [LARGE SCALE GENOMIC DNA]</scope>
    <source>
        <strain evidence="2 3">Sb_GMNB300</strain>
    </source>
</reference>
<evidence type="ECO:0000313" key="2">
    <source>
        <dbReference type="EMBL" id="KAA8893905.1"/>
    </source>
</evidence>
<feature type="region of interest" description="Disordered" evidence="1">
    <location>
        <begin position="126"/>
        <end position="152"/>
    </location>
</feature>
<dbReference type="Proteomes" id="UP000326924">
    <property type="component" value="Unassembled WGS sequence"/>
</dbReference>
<organism evidence="2 3">
    <name type="scientific">Sphaerosporella brunnea</name>
    <dbReference type="NCBI Taxonomy" id="1250544"/>
    <lineage>
        <taxon>Eukaryota</taxon>
        <taxon>Fungi</taxon>
        <taxon>Dikarya</taxon>
        <taxon>Ascomycota</taxon>
        <taxon>Pezizomycotina</taxon>
        <taxon>Pezizomycetes</taxon>
        <taxon>Pezizales</taxon>
        <taxon>Pyronemataceae</taxon>
        <taxon>Sphaerosporella</taxon>
    </lineage>
</organism>
<protein>
    <submittedName>
        <fullName evidence="2">Uncharacterized protein</fullName>
    </submittedName>
</protein>
<evidence type="ECO:0000256" key="1">
    <source>
        <dbReference type="SAM" id="MobiDB-lite"/>
    </source>
</evidence>
<dbReference type="AlphaFoldDB" id="A0A5J5EE38"/>
<comment type="caution">
    <text evidence="2">The sequence shown here is derived from an EMBL/GenBank/DDBJ whole genome shotgun (WGS) entry which is preliminary data.</text>
</comment>
<evidence type="ECO:0000313" key="3">
    <source>
        <dbReference type="Proteomes" id="UP000326924"/>
    </source>
</evidence>
<feature type="compositionally biased region" description="Low complexity" evidence="1">
    <location>
        <begin position="239"/>
        <end position="250"/>
    </location>
</feature>
<sequence length="263" mass="29050">MRLSNSCFRAECGMECGYNRFRILLFPRATSGTPLQRMLMHQPRSTDKKSVWQWGVEKLHGPIRDACRRIIPCGPRMQIYVCPRTYAYRFATQLVVAVRVMIHGAANVTAAKSVLRIRAPFSTPEQFEVRTSHPSSQGHPPSAELPTHAKSSLTTSLTITKKKVVRTDKRCREVKRKTTVRGIPTWSPTIVLTSQYLTARRGLAMPAVASNDWPGGGGGRGDRRTCGVQRPPTAPAWWGAAQPPSQAAAGLGQGQGQTTRRSM</sequence>